<dbReference type="Proteomes" id="UP000002892">
    <property type="component" value="Chromosome"/>
</dbReference>
<name>I4D6Q5_DESAJ</name>
<evidence type="ECO:0000313" key="1">
    <source>
        <dbReference type="EMBL" id="AFM41479.1"/>
    </source>
</evidence>
<protein>
    <submittedName>
        <fullName evidence="1">Uncharacterized protein</fullName>
    </submittedName>
</protein>
<dbReference type="eggNOG" id="ENOG5032ZHZ">
    <property type="taxonomic scope" value="Bacteria"/>
</dbReference>
<dbReference type="OrthoDB" id="2618621at2"/>
<gene>
    <name evidence="1" type="ordered locus">Desaci_2537</name>
</gene>
<reference evidence="1 2" key="1">
    <citation type="journal article" date="2012" name="J. Bacteriol.">
        <title>Complete genome sequences of Desulfosporosinus orientis DSM765T, Desulfosporosinus youngiae DSM17734T, Desulfosporosinus meridiei DSM13257T, and Desulfosporosinus acidiphilus DSM22704T.</title>
        <authorList>
            <person name="Pester M."/>
            <person name="Brambilla E."/>
            <person name="Alazard D."/>
            <person name="Rattei T."/>
            <person name="Weinmaier T."/>
            <person name="Han J."/>
            <person name="Lucas S."/>
            <person name="Lapidus A."/>
            <person name="Cheng J.F."/>
            <person name="Goodwin L."/>
            <person name="Pitluck S."/>
            <person name="Peters L."/>
            <person name="Ovchinnikova G."/>
            <person name="Teshima H."/>
            <person name="Detter J.C."/>
            <person name="Han C.S."/>
            <person name="Tapia R."/>
            <person name="Land M.L."/>
            <person name="Hauser L."/>
            <person name="Kyrpides N.C."/>
            <person name="Ivanova N.N."/>
            <person name="Pagani I."/>
            <person name="Huntmann M."/>
            <person name="Wei C.L."/>
            <person name="Davenport K.W."/>
            <person name="Daligault H."/>
            <person name="Chain P.S."/>
            <person name="Chen A."/>
            <person name="Mavromatis K."/>
            <person name="Markowitz V."/>
            <person name="Szeto E."/>
            <person name="Mikhailova N."/>
            <person name="Pati A."/>
            <person name="Wagner M."/>
            <person name="Woyke T."/>
            <person name="Ollivier B."/>
            <person name="Klenk H.P."/>
            <person name="Spring S."/>
            <person name="Loy A."/>
        </authorList>
    </citation>
    <scope>NUCLEOTIDE SEQUENCE [LARGE SCALE GENOMIC DNA]</scope>
    <source>
        <strain evidence="2">DSM 22704 / JCM 16185 / SJ4</strain>
    </source>
</reference>
<sequence length="122" mass="14711">MESIILVGNKNLELSVIERMEHNNCIRKYYSNIWFVVEYADSRVYYHIEPELIKEYEVELKVIPFKQPQFMLVDYISLGILKNLILTEYSMKNTWIDNNHGIILPIQDFITLLKQNPSWDWR</sequence>
<dbReference type="HOGENOM" id="CLU_2022974_0_0_9"/>
<dbReference type="RefSeq" id="WP_014827477.1">
    <property type="nucleotide sequence ID" value="NC_018068.1"/>
</dbReference>
<keyword evidence="2" id="KW-1185">Reference proteome</keyword>
<dbReference type="AlphaFoldDB" id="I4D6Q5"/>
<organism evidence="1 2">
    <name type="scientific">Desulfosporosinus acidiphilus (strain DSM 22704 / JCM 16185 / SJ4)</name>
    <dbReference type="NCBI Taxonomy" id="646529"/>
    <lineage>
        <taxon>Bacteria</taxon>
        <taxon>Bacillati</taxon>
        <taxon>Bacillota</taxon>
        <taxon>Clostridia</taxon>
        <taxon>Eubacteriales</taxon>
        <taxon>Desulfitobacteriaceae</taxon>
        <taxon>Desulfosporosinus</taxon>
    </lineage>
</organism>
<dbReference type="KEGG" id="dai:Desaci_2537"/>
<proteinExistence type="predicted"/>
<accession>I4D6Q5</accession>
<evidence type="ECO:0000313" key="2">
    <source>
        <dbReference type="Proteomes" id="UP000002892"/>
    </source>
</evidence>
<dbReference type="EMBL" id="CP003639">
    <property type="protein sequence ID" value="AFM41479.1"/>
    <property type="molecule type" value="Genomic_DNA"/>
</dbReference>